<dbReference type="AlphaFoldDB" id="A0A369A8U7"/>
<dbReference type="Proteomes" id="UP000253506">
    <property type="component" value="Unassembled WGS sequence"/>
</dbReference>
<feature type="chain" id="PRO_5017058103" evidence="2">
    <location>
        <begin position="22"/>
        <end position="241"/>
    </location>
</feature>
<accession>A0A369A8U7</accession>
<proteinExistence type="predicted"/>
<feature type="repeat" description="TPR" evidence="1">
    <location>
        <begin position="65"/>
        <end position="98"/>
    </location>
</feature>
<name>A0A369A8U7_9GAMM</name>
<dbReference type="PROSITE" id="PS51257">
    <property type="entry name" value="PROKAR_LIPOPROTEIN"/>
    <property type="match status" value="1"/>
</dbReference>
<dbReference type="InterPro" id="IPR011990">
    <property type="entry name" value="TPR-like_helical_dom_sf"/>
</dbReference>
<dbReference type="EMBL" id="QPJQ01000010">
    <property type="protein sequence ID" value="RCX05780.1"/>
    <property type="molecule type" value="Genomic_DNA"/>
</dbReference>
<dbReference type="Gene3D" id="1.25.40.10">
    <property type="entry name" value="Tetratricopeptide repeat domain"/>
    <property type="match status" value="1"/>
</dbReference>
<protein>
    <submittedName>
        <fullName evidence="3">Type IV pilus assembly protein PilF</fullName>
    </submittedName>
</protein>
<evidence type="ECO:0000313" key="4">
    <source>
        <dbReference type="Proteomes" id="UP000253506"/>
    </source>
</evidence>
<evidence type="ECO:0000256" key="2">
    <source>
        <dbReference type="SAM" id="SignalP"/>
    </source>
</evidence>
<dbReference type="RefSeq" id="WP_114411603.1">
    <property type="nucleotide sequence ID" value="NZ_QPJQ01000010.1"/>
</dbReference>
<dbReference type="SUPFAM" id="SSF48452">
    <property type="entry name" value="TPR-like"/>
    <property type="match status" value="1"/>
</dbReference>
<evidence type="ECO:0000256" key="1">
    <source>
        <dbReference type="PROSITE-ProRule" id="PRU00339"/>
    </source>
</evidence>
<organism evidence="3 4">
    <name type="scientific">Marinomonas foliarum</name>
    <dbReference type="NCBI Taxonomy" id="491950"/>
    <lineage>
        <taxon>Bacteria</taxon>
        <taxon>Pseudomonadati</taxon>
        <taxon>Pseudomonadota</taxon>
        <taxon>Gammaproteobacteria</taxon>
        <taxon>Oceanospirillales</taxon>
        <taxon>Oceanospirillaceae</taxon>
        <taxon>Marinomonas</taxon>
    </lineage>
</organism>
<keyword evidence="1" id="KW-0802">TPR repeat</keyword>
<gene>
    <name evidence="3" type="ORF">DFP77_11020</name>
</gene>
<sequence>MRLWLLPFLLCCLLISSCAYQAVSPQRPPISDSKRLSMIQAHLLLGQWPLAKWQLDQVGSSEQFREYWRLLGLYWLSVEEYSEAIAVHERALSEYPNDGFLLNNYGVLLGVEERWELACKAFENADKNSPNRRQTVQINLSRCAIRQNQVNLAGIYLKQAKEIADLPLIGLMTELNLVLIQGSNDKARLIFNNIQANKQIARGSVHFDEYNCLSRHLIARETDPTLSSSASNFTCLNGSRY</sequence>
<evidence type="ECO:0000313" key="3">
    <source>
        <dbReference type="EMBL" id="RCX05780.1"/>
    </source>
</evidence>
<reference evidence="3 4" key="1">
    <citation type="submission" date="2018-07" db="EMBL/GenBank/DDBJ databases">
        <title>Genomic Encyclopedia of Type Strains, Phase III (KMG-III): the genomes of soil and plant-associated and newly described type strains.</title>
        <authorList>
            <person name="Whitman W."/>
        </authorList>
    </citation>
    <scope>NUCLEOTIDE SEQUENCE [LARGE SCALE GENOMIC DNA]</scope>
    <source>
        <strain evidence="3 4">CECT 7731</strain>
    </source>
</reference>
<dbReference type="OrthoDB" id="6102126at2"/>
<dbReference type="InterPro" id="IPR019734">
    <property type="entry name" value="TPR_rpt"/>
</dbReference>
<comment type="caution">
    <text evidence="3">The sequence shown here is derived from an EMBL/GenBank/DDBJ whole genome shotgun (WGS) entry which is preliminary data.</text>
</comment>
<keyword evidence="2" id="KW-0732">Signal</keyword>
<feature type="signal peptide" evidence="2">
    <location>
        <begin position="1"/>
        <end position="21"/>
    </location>
</feature>
<dbReference type="PROSITE" id="PS50005">
    <property type="entry name" value="TPR"/>
    <property type="match status" value="1"/>
</dbReference>